<dbReference type="EMBL" id="MHTY01000002">
    <property type="protein sequence ID" value="OHA69240.1"/>
    <property type="molecule type" value="Genomic_DNA"/>
</dbReference>
<dbReference type="SUPFAM" id="SSF55120">
    <property type="entry name" value="Pseudouridine synthase"/>
    <property type="match status" value="1"/>
</dbReference>
<sequence>MADLEQQEHLLLEQERKRFPDLFRTEPIVDSPEMLRWIGIENVFEEYPLGHIKYMPQDFVVEEIAGDKTLSTIDIGDPIQSLEGEGRTFYGQAVKVGMTTFKMREELARMLGIPMEKVATAGLKDEVAITSQQVSLREVQNQEKLAQLQSEHFFVKNLTRGKGVFKRGDLWGNRFSLVVRTQETISEKEKVRIQNELKNISEQGFWNFFSFQRFAAPRLNGHLIGKHLLREEYQEALENLLFFQSPREEPYFQRIREEARQHWGSWEHIMRAMAPFPSRFPTELQVLGSLVRNPKDIIGAFRAIPDQVRLWIYAYASLLFNKKISQAVSQGEVLAKLPFITSRYPQDWEHYKTFLQEDGVHLPSPIYRTFPFLQTPSFVVPPTVPTLQSVEIHAVHFLEKMMAISFSLPKGAYATTFLAHLFQVSSEAPLPPGIDTTLIDTKAVLGLGSLSPVLERFRIVLDRIGEKRALDGR</sequence>
<dbReference type="GO" id="GO:0001522">
    <property type="term" value="P:pseudouridine synthesis"/>
    <property type="evidence" value="ECO:0007669"/>
    <property type="project" value="InterPro"/>
</dbReference>
<dbReference type="PANTHER" id="PTHR13326:SF21">
    <property type="entry name" value="PSEUDOURIDYLATE SYNTHASE PUS7L"/>
    <property type="match status" value="1"/>
</dbReference>
<dbReference type="AlphaFoldDB" id="A0A1G2R8S2"/>
<dbReference type="Pfam" id="PF01142">
    <property type="entry name" value="TruD"/>
    <property type="match status" value="1"/>
</dbReference>
<evidence type="ECO:0000256" key="2">
    <source>
        <dbReference type="ARBA" id="ARBA00023235"/>
    </source>
</evidence>
<organism evidence="4 5">
    <name type="scientific">Candidatus Wildermuthbacteria bacterium RIFCSPHIGHO2_02_FULL_48_16</name>
    <dbReference type="NCBI Taxonomy" id="1802453"/>
    <lineage>
        <taxon>Bacteria</taxon>
        <taxon>Candidatus Wildermuthiibacteriota</taxon>
    </lineage>
</organism>
<feature type="domain" description="TRUD" evidence="3">
    <location>
        <begin position="204"/>
        <end position="330"/>
    </location>
</feature>
<proteinExistence type="inferred from homology"/>
<reference evidence="4 5" key="1">
    <citation type="journal article" date="2016" name="Nat. Commun.">
        <title>Thousands of microbial genomes shed light on interconnected biogeochemical processes in an aquifer system.</title>
        <authorList>
            <person name="Anantharaman K."/>
            <person name="Brown C.T."/>
            <person name="Hug L.A."/>
            <person name="Sharon I."/>
            <person name="Castelle C.J."/>
            <person name="Probst A.J."/>
            <person name="Thomas B.C."/>
            <person name="Singh A."/>
            <person name="Wilkins M.J."/>
            <person name="Karaoz U."/>
            <person name="Brodie E.L."/>
            <person name="Williams K.H."/>
            <person name="Hubbard S.S."/>
            <person name="Banfield J.F."/>
        </authorList>
    </citation>
    <scope>NUCLEOTIDE SEQUENCE [LARGE SCALE GENOMIC DNA]</scope>
</reference>
<dbReference type="Proteomes" id="UP000178529">
    <property type="component" value="Unassembled WGS sequence"/>
</dbReference>
<dbReference type="GO" id="GO:0006396">
    <property type="term" value="P:RNA processing"/>
    <property type="evidence" value="ECO:0007669"/>
    <property type="project" value="UniProtKB-ARBA"/>
</dbReference>
<dbReference type="InterPro" id="IPR011760">
    <property type="entry name" value="PsdUridine_synth_TruD_insert"/>
</dbReference>
<dbReference type="InterPro" id="IPR042214">
    <property type="entry name" value="TruD_catalytic"/>
</dbReference>
<evidence type="ECO:0000256" key="1">
    <source>
        <dbReference type="ARBA" id="ARBA00007953"/>
    </source>
</evidence>
<protein>
    <recommendedName>
        <fullName evidence="3">TRUD domain-containing protein</fullName>
    </recommendedName>
</protein>
<dbReference type="GO" id="GO:0009982">
    <property type="term" value="F:pseudouridine synthase activity"/>
    <property type="evidence" value="ECO:0007669"/>
    <property type="project" value="InterPro"/>
</dbReference>
<keyword evidence="2" id="KW-0413">Isomerase</keyword>
<dbReference type="PANTHER" id="PTHR13326">
    <property type="entry name" value="TRNA PSEUDOURIDINE SYNTHASE D"/>
    <property type="match status" value="1"/>
</dbReference>
<comment type="similarity">
    <text evidence="1">Belongs to the pseudouridine synthase TruD family.</text>
</comment>
<gene>
    <name evidence="4" type="ORF">A3J68_01160</name>
</gene>
<evidence type="ECO:0000259" key="3">
    <source>
        <dbReference type="PROSITE" id="PS50984"/>
    </source>
</evidence>
<dbReference type="GO" id="GO:0140098">
    <property type="term" value="F:catalytic activity, acting on RNA"/>
    <property type="evidence" value="ECO:0007669"/>
    <property type="project" value="UniProtKB-ARBA"/>
</dbReference>
<comment type="caution">
    <text evidence="4">The sequence shown here is derived from an EMBL/GenBank/DDBJ whole genome shotgun (WGS) entry which is preliminary data.</text>
</comment>
<dbReference type="PROSITE" id="PS50984">
    <property type="entry name" value="TRUD"/>
    <property type="match status" value="1"/>
</dbReference>
<evidence type="ECO:0000313" key="4">
    <source>
        <dbReference type="EMBL" id="OHA69240.1"/>
    </source>
</evidence>
<evidence type="ECO:0000313" key="5">
    <source>
        <dbReference type="Proteomes" id="UP000178529"/>
    </source>
</evidence>
<accession>A0A1G2R8S2</accession>
<dbReference type="InterPro" id="IPR001656">
    <property type="entry name" value="PsdUridine_synth_TruD"/>
</dbReference>
<dbReference type="Gene3D" id="3.30.2350.20">
    <property type="entry name" value="TruD, catalytic domain"/>
    <property type="match status" value="2"/>
</dbReference>
<dbReference type="GO" id="GO:0003723">
    <property type="term" value="F:RNA binding"/>
    <property type="evidence" value="ECO:0007669"/>
    <property type="project" value="InterPro"/>
</dbReference>
<name>A0A1G2R8S2_9BACT</name>
<dbReference type="InterPro" id="IPR020103">
    <property type="entry name" value="PsdUridine_synth_cat_dom_sf"/>
</dbReference>